<accession>A0A9J6EGQ9</accession>
<protein>
    <submittedName>
        <fullName evidence="1">Uncharacterized protein</fullName>
    </submittedName>
</protein>
<comment type="caution">
    <text evidence="1">The sequence shown here is derived from an EMBL/GenBank/DDBJ whole genome shotgun (WGS) entry which is preliminary data.</text>
</comment>
<gene>
    <name evidence="1" type="ORF">HPB51_012268</name>
</gene>
<evidence type="ECO:0000313" key="2">
    <source>
        <dbReference type="Proteomes" id="UP000821866"/>
    </source>
</evidence>
<reference evidence="1" key="1">
    <citation type="journal article" date="2020" name="Cell">
        <title>Large-Scale Comparative Analyses of Tick Genomes Elucidate Their Genetic Diversity and Vector Capacities.</title>
        <authorList>
            <consortium name="Tick Genome and Microbiome Consortium (TIGMIC)"/>
            <person name="Jia N."/>
            <person name="Wang J."/>
            <person name="Shi W."/>
            <person name="Du L."/>
            <person name="Sun Y."/>
            <person name="Zhan W."/>
            <person name="Jiang J.F."/>
            <person name="Wang Q."/>
            <person name="Zhang B."/>
            <person name="Ji P."/>
            <person name="Bell-Sakyi L."/>
            <person name="Cui X.M."/>
            <person name="Yuan T.T."/>
            <person name="Jiang B.G."/>
            <person name="Yang W.F."/>
            <person name="Lam T.T."/>
            <person name="Chang Q.C."/>
            <person name="Ding S.J."/>
            <person name="Wang X.J."/>
            <person name="Zhu J.G."/>
            <person name="Ruan X.D."/>
            <person name="Zhao L."/>
            <person name="Wei J.T."/>
            <person name="Ye R.Z."/>
            <person name="Que T.C."/>
            <person name="Du C.H."/>
            <person name="Zhou Y.H."/>
            <person name="Cheng J.X."/>
            <person name="Dai P.F."/>
            <person name="Guo W.B."/>
            <person name="Han X.H."/>
            <person name="Huang E.J."/>
            <person name="Li L.F."/>
            <person name="Wei W."/>
            <person name="Gao Y.C."/>
            <person name="Liu J.Z."/>
            <person name="Shao H.Z."/>
            <person name="Wang X."/>
            <person name="Wang C.C."/>
            <person name="Yang T.C."/>
            <person name="Huo Q.B."/>
            <person name="Li W."/>
            <person name="Chen H.Y."/>
            <person name="Chen S.E."/>
            <person name="Zhou L.G."/>
            <person name="Ni X.B."/>
            <person name="Tian J.H."/>
            <person name="Sheng Y."/>
            <person name="Liu T."/>
            <person name="Pan Y.S."/>
            <person name="Xia L.Y."/>
            <person name="Li J."/>
            <person name="Zhao F."/>
            <person name="Cao W.C."/>
        </authorList>
    </citation>
    <scope>NUCLEOTIDE SEQUENCE</scope>
    <source>
        <strain evidence="1">Rmic-2018</strain>
    </source>
</reference>
<name>A0A9J6EGQ9_RHIMP</name>
<sequence length="222" mass="23929">MRHSISAETPLQVTLRYLASAPSCGFSEAKPTADDHEHGEQEGQVKAPWATSYTAAPKSTCGECRHCNRVPTTVHTGGSSQRQHGGKLCATSYCSIKCVPRSHFMLAPVLLSRSGVIKVRVNSRRNIMAADVSSRESLEKLSRSSVAFVSTQIPADQGYSPKYLHGVEGDLADHELLQCIESSVPGVSAVRCGNAVTLLFAGPVPPEHVSLFKLRCRVRPSC</sequence>
<organism evidence="1 2">
    <name type="scientific">Rhipicephalus microplus</name>
    <name type="common">Cattle tick</name>
    <name type="synonym">Boophilus microplus</name>
    <dbReference type="NCBI Taxonomy" id="6941"/>
    <lineage>
        <taxon>Eukaryota</taxon>
        <taxon>Metazoa</taxon>
        <taxon>Ecdysozoa</taxon>
        <taxon>Arthropoda</taxon>
        <taxon>Chelicerata</taxon>
        <taxon>Arachnida</taxon>
        <taxon>Acari</taxon>
        <taxon>Parasitiformes</taxon>
        <taxon>Ixodida</taxon>
        <taxon>Ixodoidea</taxon>
        <taxon>Ixodidae</taxon>
        <taxon>Rhipicephalinae</taxon>
        <taxon>Rhipicephalus</taxon>
        <taxon>Boophilus</taxon>
    </lineage>
</organism>
<dbReference type="EMBL" id="JABSTU010000004">
    <property type="protein sequence ID" value="KAH8033412.1"/>
    <property type="molecule type" value="Genomic_DNA"/>
</dbReference>
<evidence type="ECO:0000313" key="1">
    <source>
        <dbReference type="EMBL" id="KAH8033412.1"/>
    </source>
</evidence>
<dbReference type="AlphaFoldDB" id="A0A9J6EGQ9"/>
<keyword evidence="2" id="KW-1185">Reference proteome</keyword>
<proteinExistence type="predicted"/>
<dbReference type="Proteomes" id="UP000821866">
    <property type="component" value="Chromosome 2"/>
</dbReference>
<reference evidence="1" key="2">
    <citation type="submission" date="2021-09" db="EMBL/GenBank/DDBJ databases">
        <authorList>
            <person name="Jia N."/>
            <person name="Wang J."/>
            <person name="Shi W."/>
            <person name="Du L."/>
            <person name="Sun Y."/>
            <person name="Zhan W."/>
            <person name="Jiang J."/>
            <person name="Wang Q."/>
            <person name="Zhang B."/>
            <person name="Ji P."/>
            <person name="Sakyi L.B."/>
            <person name="Cui X."/>
            <person name="Yuan T."/>
            <person name="Jiang B."/>
            <person name="Yang W."/>
            <person name="Lam T.T.-Y."/>
            <person name="Chang Q."/>
            <person name="Ding S."/>
            <person name="Wang X."/>
            <person name="Zhu J."/>
            <person name="Ruan X."/>
            <person name="Zhao L."/>
            <person name="Wei J."/>
            <person name="Que T."/>
            <person name="Du C."/>
            <person name="Cheng J."/>
            <person name="Dai P."/>
            <person name="Han X."/>
            <person name="Huang E."/>
            <person name="Gao Y."/>
            <person name="Liu J."/>
            <person name="Shao H."/>
            <person name="Ye R."/>
            <person name="Li L."/>
            <person name="Wei W."/>
            <person name="Wang X."/>
            <person name="Wang C."/>
            <person name="Huo Q."/>
            <person name="Li W."/>
            <person name="Guo W."/>
            <person name="Chen H."/>
            <person name="Chen S."/>
            <person name="Zhou L."/>
            <person name="Zhou L."/>
            <person name="Ni X."/>
            <person name="Tian J."/>
            <person name="Zhou Y."/>
            <person name="Sheng Y."/>
            <person name="Liu T."/>
            <person name="Pan Y."/>
            <person name="Xia L."/>
            <person name="Li J."/>
            <person name="Zhao F."/>
            <person name="Cao W."/>
        </authorList>
    </citation>
    <scope>NUCLEOTIDE SEQUENCE</scope>
    <source>
        <strain evidence="1">Rmic-2018</strain>
        <tissue evidence="1">Larvae</tissue>
    </source>
</reference>